<comment type="caution">
    <text evidence="7">The sequence shown here is derived from an EMBL/GenBank/DDBJ whole genome shotgun (WGS) entry which is preliminary data.</text>
</comment>
<evidence type="ECO:0000256" key="3">
    <source>
        <dbReference type="ARBA" id="ARBA00022801"/>
    </source>
</evidence>
<sequence>MKIFVKRFILSCALFCASLVVAAVSYASPADEVKVQVNDELVSFPDAQPFLEKDSVLQVPLRFLSEKLGYEVEWSMIGTDQVSIKLKNKEQTIDLSTGGNHAIVNGSPESLDGMAIFSEGRTYVPLRFIAETFGSPVRWDSDNQIAIIETDGKTHKPAWIAPKPVESEKPVQPDKKQQIIQTANTFIGVPYVWGGTSPQGFDCSGFVRYVFQNKGISLPRTSAQMHSQVGTPVKDLQAGDLVFFANSSVDHVGIYIGDGKFISSTSSNGVRVDKLLSGYWGARYVGAKRVL</sequence>
<dbReference type="Gene3D" id="3.90.1720.10">
    <property type="entry name" value="endopeptidase domain like (from Nostoc punctiforme)"/>
    <property type="match status" value="1"/>
</dbReference>
<dbReference type="PANTHER" id="PTHR47053">
    <property type="entry name" value="MUREIN DD-ENDOPEPTIDASE MEPH-RELATED"/>
    <property type="match status" value="1"/>
</dbReference>
<keyword evidence="4" id="KW-0788">Thiol protease</keyword>
<reference evidence="7 8" key="1">
    <citation type="submission" date="2021-03" db="EMBL/GenBank/DDBJ databases">
        <title>Genomic Encyclopedia of Type Strains, Phase IV (KMG-IV): sequencing the most valuable type-strain genomes for metagenomic binning, comparative biology and taxonomic classification.</title>
        <authorList>
            <person name="Goeker M."/>
        </authorList>
    </citation>
    <scope>NUCLEOTIDE SEQUENCE [LARGE SCALE GENOMIC DNA]</scope>
    <source>
        <strain evidence="7 8">DSM 26048</strain>
    </source>
</reference>
<protein>
    <submittedName>
        <fullName evidence="7">Peptidoglycan endopeptidase LytE</fullName>
        <ecNumber evidence="7">3.4.-.-</ecNumber>
    </submittedName>
</protein>
<dbReference type="SUPFAM" id="SSF54001">
    <property type="entry name" value="Cysteine proteinases"/>
    <property type="match status" value="1"/>
</dbReference>
<dbReference type="EMBL" id="JAGGLB010000006">
    <property type="protein sequence ID" value="MBP1990882.1"/>
    <property type="molecule type" value="Genomic_DNA"/>
</dbReference>
<evidence type="ECO:0000313" key="7">
    <source>
        <dbReference type="EMBL" id="MBP1990882.1"/>
    </source>
</evidence>
<evidence type="ECO:0000256" key="1">
    <source>
        <dbReference type="ARBA" id="ARBA00007074"/>
    </source>
</evidence>
<organism evidence="7 8">
    <name type="scientific">Paenibacillus eucommiae</name>
    <dbReference type="NCBI Taxonomy" id="1355755"/>
    <lineage>
        <taxon>Bacteria</taxon>
        <taxon>Bacillati</taxon>
        <taxon>Bacillota</taxon>
        <taxon>Bacilli</taxon>
        <taxon>Bacillales</taxon>
        <taxon>Paenibacillaceae</taxon>
        <taxon>Paenibacillus</taxon>
    </lineage>
</organism>
<dbReference type="PANTHER" id="PTHR47053:SF1">
    <property type="entry name" value="MUREIN DD-ENDOPEPTIDASE MEPH-RELATED"/>
    <property type="match status" value="1"/>
</dbReference>
<keyword evidence="2" id="KW-0645">Protease</keyword>
<feature type="domain" description="NlpC/P60" evidence="6">
    <location>
        <begin position="173"/>
        <end position="291"/>
    </location>
</feature>
<feature type="chain" id="PRO_5046464566" evidence="5">
    <location>
        <begin position="23"/>
        <end position="291"/>
    </location>
</feature>
<evidence type="ECO:0000256" key="5">
    <source>
        <dbReference type="SAM" id="SignalP"/>
    </source>
</evidence>
<dbReference type="InterPro" id="IPR038765">
    <property type="entry name" value="Papain-like_cys_pep_sf"/>
</dbReference>
<dbReference type="InterPro" id="IPR051202">
    <property type="entry name" value="Peptidase_C40"/>
</dbReference>
<dbReference type="InterPro" id="IPR000064">
    <property type="entry name" value="NLP_P60_dom"/>
</dbReference>
<dbReference type="InterPro" id="IPR012854">
    <property type="entry name" value="Cu_amine_oxidase-like_N"/>
</dbReference>
<dbReference type="EC" id="3.4.-.-" evidence="7"/>
<evidence type="ECO:0000259" key="6">
    <source>
        <dbReference type="PROSITE" id="PS51935"/>
    </source>
</evidence>
<accession>A0ABS4ITI6</accession>
<keyword evidence="8" id="KW-1185">Reference proteome</keyword>
<evidence type="ECO:0000313" key="8">
    <source>
        <dbReference type="Proteomes" id="UP001519287"/>
    </source>
</evidence>
<keyword evidence="3 7" id="KW-0378">Hydrolase</keyword>
<dbReference type="GO" id="GO:0016787">
    <property type="term" value="F:hydrolase activity"/>
    <property type="evidence" value="ECO:0007669"/>
    <property type="project" value="UniProtKB-KW"/>
</dbReference>
<name>A0ABS4ITI6_9BACL</name>
<evidence type="ECO:0000256" key="2">
    <source>
        <dbReference type="ARBA" id="ARBA00022670"/>
    </source>
</evidence>
<dbReference type="Proteomes" id="UP001519287">
    <property type="component" value="Unassembled WGS sequence"/>
</dbReference>
<proteinExistence type="inferred from homology"/>
<dbReference type="Pfam" id="PF07833">
    <property type="entry name" value="Cu_amine_oxidN1"/>
    <property type="match status" value="1"/>
</dbReference>
<dbReference type="Gene3D" id="3.30.457.10">
    <property type="entry name" value="Copper amine oxidase-like, N-terminal domain"/>
    <property type="match status" value="1"/>
</dbReference>
<dbReference type="RefSeq" id="WP_245375475.1">
    <property type="nucleotide sequence ID" value="NZ_JAGGLB010000006.1"/>
</dbReference>
<dbReference type="Pfam" id="PF00877">
    <property type="entry name" value="NLPC_P60"/>
    <property type="match status" value="1"/>
</dbReference>
<feature type="signal peptide" evidence="5">
    <location>
        <begin position="1"/>
        <end position="22"/>
    </location>
</feature>
<dbReference type="PROSITE" id="PS51935">
    <property type="entry name" value="NLPC_P60"/>
    <property type="match status" value="1"/>
</dbReference>
<keyword evidence="5" id="KW-0732">Signal</keyword>
<gene>
    <name evidence="7" type="ORF">J2Z66_002488</name>
</gene>
<comment type="similarity">
    <text evidence="1">Belongs to the peptidase C40 family.</text>
</comment>
<evidence type="ECO:0000256" key="4">
    <source>
        <dbReference type="ARBA" id="ARBA00022807"/>
    </source>
</evidence>
<dbReference type="SUPFAM" id="SSF55383">
    <property type="entry name" value="Copper amine oxidase, domain N"/>
    <property type="match status" value="1"/>
</dbReference>
<dbReference type="InterPro" id="IPR036582">
    <property type="entry name" value="Mao_N_sf"/>
</dbReference>